<reference evidence="5 6" key="1">
    <citation type="journal article" date="2020" name="Cell">
        <title>Large-Scale Comparative Analyses of Tick Genomes Elucidate Their Genetic Diversity and Vector Capacities.</title>
        <authorList>
            <consortium name="Tick Genome and Microbiome Consortium (TIGMIC)"/>
            <person name="Jia N."/>
            <person name="Wang J."/>
            <person name="Shi W."/>
            <person name="Du L."/>
            <person name="Sun Y."/>
            <person name="Zhan W."/>
            <person name="Jiang J.F."/>
            <person name="Wang Q."/>
            <person name="Zhang B."/>
            <person name="Ji P."/>
            <person name="Bell-Sakyi L."/>
            <person name="Cui X.M."/>
            <person name="Yuan T.T."/>
            <person name="Jiang B.G."/>
            <person name="Yang W.F."/>
            <person name="Lam T.T."/>
            <person name="Chang Q.C."/>
            <person name="Ding S.J."/>
            <person name="Wang X.J."/>
            <person name="Zhu J.G."/>
            <person name="Ruan X.D."/>
            <person name="Zhao L."/>
            <person name="Wei J.T."/>
            <person name="Ye R.Z."/>
            <person name="Que T.C."/>
            <person name="Du C.H."/>
            <person name="Zhou Y.H."/>
            <person name="Cheng J.X."/>
            <person name="Dai P.F."/>
            <person name="Guo W.B."/>
            <person name="Han X.H."/>
            <person name="Huang E.J."/>
            <person name="Li L.F."/>
            <person name="Wei W."/>
            <person name="Gao Y.C."/>
            <person name="Liu J.Z."/>
            <person name="Shao H.Z."/>
            <person name="Wang X."/>
            <person name="Wang C.C."/>
            <person name="Yang T.C."/>
            <person name="Huo Q.B."/>
            <person name="Li W."/>
            <person name="Chen H.Y."/>
            <person name="Chen S.E."/>
            <person name="Zhou L.G."/>
            <person name="Ni X.B."/>
            <person name="Tian J.H."/>
            <person name="Sheng Y."/>
            <person name="Liu T."/>
            <person name="Pan Y.S."/>
            <person name="Xia L.Y."/>
            <person name="Li J."/>
            <person name="Zhao F."/>
            <person name="Cao W.C."/>
        </authorList>
    </citation>
    <scope>NUCLEOTIDE SEQUENCE [LARGE SCALE GENOMIC DNA]</scope>
    <source>
        <strain evidence="5">HaeL-2018</strain>
    </source>
</reference>
<keyword evidence="3" id="KW-0812">Transmembrane</keyword>
<dbReference type="PANTHER" id="PTHR11733:SF241">
    <property type="entry name" value="GH26575P-RELATED"/>
    <property type="match status" value="1"/>
</dbReference>
<dbReference type="InterPro" id="IPR024079">
    <property type="entry name" value="MetalloPept_cat_dom_sf"/>
</dbReference>
<feature type="compositionally biased region" description="Polar residues" evidence="2">
    <location>
        <begin position="210"/>
        <end position="223"/>
    </location>
</feature>
<evidence type="ECO:0000256" key="3">
    <source>
        <dbReference type="SAM" id="Phobius"/>
    </source>
</evidence>
<dbReference type="EMBL" id="JABSTR010000005">
    <property type="protein sequence ID" value="KAH9370082.1"/>
    <property type="molecule type" value="Genomic_DNA"/>
</dbReference>
<feature type="region of interest" description="Disordered" evidence="2">
    <location>
        <begin position="146"/>
        <end position="192"/>
    </location>
</feature>
<dbReference type="Gene3D" id="3.40.390.10">
    <property type="entry name" value="Collagenase (Catalytic Domain)"/>
    <property type="match status" value="1"/>
</dbReference>
<feature type="compositionally biased region" description="Basic and acidic residues" evidence="2">
    <location>
        <begin position="23"/>
        <end position="32"/>
    </location>
</feature>
<dbReference type="Pfam" id="PF05649">
    <property type="entry name" value="Peptidase_M13_N"/>
    <property type="match status" value="1"/>
</dbReference>
<keyword evidence="3" id="KW-0472">Membrane</keyword>
<name>A0A9J6G3J4_HAELO</name>
<feature type="region of interest" description="Disordered" evidence="2">
    <location>
        <begin position="1"/>
        <end position="46"/>
    </location>
</feature>
<gene>
    <name evidence="5" type="ORF">HPB48_001959</name>
</gene>
<dbReference type="PANTHER" id="PTHR11733">
    <property type="entry name" value="ZINC METALLOPROTEASE FAMILY M13 NEPRILYSIN-RELATED"/>
    <property type="match status" value="1"/>
</dbReference>
<evidence type="ECO:0000259" key="4">
    <source>
        <dbReference type="Pfam" id="PF05649"/>
    </source>
</evidence>
<comment type="similarity">
    <text evidence="1">Belongs to the peptidase M13 family.</text>
</comment>
<proteinExistence type="inferred from homology"/>
<protein>
    <recommendedName>
        <fullName evidence="4">Peptidase M13 N-terminal domain-containing protein</fullName>
    </recommendedName>
</protein>
<dbReference type="GO" id="GO:0016485">
    <property type="term" value="P:protein processing"/>
    <property type="evidence" value="ECO:0007669"/>
    <property type="project" value="TreeGrafter"/>
</dbReference>
<dbReference type="OrthoDB" id="6493875at2759"/>
<dbReference type="GO" id="GO:0004222">
    <property type="term" value="F:metalloendopeptidase activity"/>
    <property type="evidence" value="ECO:0007669"/>
    <property type="project" value="InterPro"/>
</dbReference>
<evidence type="ECO:0000313" key="6">
    <source>
        <dbReference type="Proteomes" id="UP000821853"/>
    </source>
</evidence>
<dbReference type="PROSITE" id="PS51885">
    <property type="entry name" value="NEPRILYSIN"/>
    <property type="match status" value="1"/>
</dbReference>
<feature type="transmembrane region" description="Helical" evidence="3">
    <location>
        <begin position="253"/>
        <end position="274"/>
    </location>
</feature>
<dbReference type="GO" id="GO:0005886">
    <property type="term" value="C:plasma membrane"/>
    <property type="evidence" value="ECO:0007669"/>
    <property type="project" value="TreeGrafter"/>
</dbReference>
<comment type="caution">
    <text evidence="5">The sequence shown here is derived from an EMBL/GenBank/DDBJ whole genome shotgun (WGS) entry which is preliminary data.</text>
</comment>
<feature type="region of interest" description="Disordered" evidence="2">
    <location>
        <begin position="206"/>
        <end position="225"/>
    </location>
</feature>
<dbReference type="Gene3D" id="1.10.1380.10">
    <property type="entry name" value="Neutral endopeptidase , domain2"/>
    <property type="match status" value="1"/>
</dbReference>
<sequence length="1028" mass="115501">MTRESQALMYSKKKEKKKHRKMEFRARRRSAEKLLSSHADGQIAESKNLASSFESFPDARVEQAFSRGSRQLSNPRQDEKSRVEAAETHLGAVTCVSHRKPSPPRVCDKQVSASITTHESTPGLGPPPIIEEPPSARPLDVSYKTAGVNQRARTPSVIRRGRKLSQSSQQRREVEPLATKRSHREELETAARKTRRRYIPRLFLADLGQPSRNNRQPTTNPTHDANRRADLLNLANSASTHSATESRGETNTLFFAAIFLATGILVLAVLLLFFTSINFASPPVQNLTASKSCLSEVCRRDAAFLDHLLAWDFALPCDNFYTFVCRKWKSQFATAPSGQSVSLDEDYVASVEGKMFALVDNRSHVSRAFQPFRNLMDKCMDAQQIENDGWDSLLELMAAASIEVFPQTPPSRSSISVWKAAGHLFRKTGVSALLSAGATLNPLAPHEAILSVGPPDTLASSNIIDANQVMRLYTDAVFSAIRALRKDFVPAEHSLKIVNFAGGLETLGKSMSQGTPLPYKVVTLNTSSHLFKFLAEVFPSGEQASFVPRLPDVLIRSPLLVNGIVAFVESTERTVVLNYLSLRLMIQMSPFIPHTDLTDFSSALLYGKLQDSVPRWKMCLRVIGNVLFPIVYLSLLTDLSTDVSRFKFSDVINEAISRFVSGIETSPLFTSFSRSSIRKLLNRTHFKVLAPAWISDNALLNSYLRTISAIKPSDTAFESYVATFERAFVHSILHGYSDQWTHSAFSTRCYYDRIGKSLYFPLLVFNISTTKDAVSDYVQFPRVLFRVEKCLLEMMFEEASSAGNYESWFDTETRRKFERAERCFGVTLDELLQPGRFSRVTDALAMKFSFNMFKRGAESSGEKFGLLLSNGRHLTYFQLFFIFLVMQACETNEDRDTSRIIIIVILSKDAAVPSNGVQRVLRVQRALLDVFRWLSKRIPEVPDSHHVQRALSAFDCPRRIHRPSPGSRLDVEHEIGPEESMRCFHECKQSTVFSALPQLALERNRQLEGPAMKWSLHAMRGDGVVNSI</sequence>
<dbReference type="AlphaFoldDB" id="A0A9J6G3J4"/>
<organism evidence="5 6">
    <name type="scientific">Haemaphysalis longicornis</name>
    <name type="common">Bush tick</name>
    <dbReference type="NCBI Taxonomy" id="44386"/>
    <lineage>
        <taxon>Eukaryota</taxon>
        <taxon>Metazoa</taxon>
        <taxon>Ecdysozoa</taxon>
        <taxon>Arthropoda</taxon>
        <taxon>Chelicerata</taxon>
        <taxon>Arachnida</taxon>
        <taxon>Acari</taxon>
        <taxon>Parasitiformes</taxon>
        <taxon>Ixodida</taxon>
        <taxon>Ixodoidea</taxon>
        <taxon>Ixodidae</taxon>
        <taxon>Haemaphysalinae</taxon>
        <taxon>Haemaphysalis</taxon>
    </lineage>
</organism>
<feature type="compositionally biased region" description="Polar residues" evidence="2">
    <location>
        <begin position="66"/>
        <end position="75"/>
    </location>
</feature>
<dbReference type="InterPro" id="IPR000718">
    <property type="entry name" value="Peptidase_M13"/>
</dbReference>
<evidence type="ECO:0000256" key="1">
    <source>
        <dbReference type="ARBA" id="ARBA00007357"/>
    </source>
</evidence>
<dbReference type="Proteomes" id="UP000821853">
    <property type="component" value="Chromosome 3"/>
</dbReference>
<evidence type="ECO:0000256" key="2">
    <source>
        <dbReference type="SAM" id="MobiDB-lite"/>
    </source>
</evidence>
<dbReference type="VEuPathDB" id="VectorBase:HLOH_057812"/>
<keyword evidence="3" id="KW-1133">Transmembrane helix</keyword>
<feature type="domain" description="Peptidase M13 N-terminal" evidence="4">
    <location>
        <begin position="316"/>
        <end position="627"/>
    </location>
</feature>
<dbReference type="SUPFAM" id="SSF55486">
    <property type="entry name" value="Metalloproteases ('zincins'), catalytic domain"/>
    <property type="match status" value="1"/>
</dbReference>
<feature type="region of interest" description="Disordered" evidence="2">
    <location>
        <begin position="64"/>
        <end position="84"/>
    </location>
</feature>
<dbReference type="InterPro" id="IPR042089">
    <property type="entry name" value="Peptidase_M13_dom_2"/>
</dbReference>
<accession>A0A9J6G3J4</accession>
<feature type="compositionally biased region" description="Basic residues" evidence="2">
    <location>
        <begin position="11"/>
        <end position="22"/>
    </location>
</feature>
<dbReference type="InterPro" id="IPR008753">
    <property type="entry name" value="Peptidase_M13_N"/>
</dbReference>
<keyword evidence="6" id="KW-1185">Reference proteome</keyword>
<evidence type="ECO:0000313" key="5">
    <source>
        <dbReference type="EMBL" id="KAH9370082.1"/>
    </source>
</evidence>